<dbReference type="CTD" id="11067"/>
<accession>A0A8C6R311</accession>
<dbReference type="PANTHER" id="PTHR15426">
    <property type="entry name" value="PROTEIN DEPP1"/>
    <property type="match status" value="1"/>
</dbReference>
<reference evidence="2" key="2">
    <citation type="submission" date="2025-09" db="UniProtKB">
        <authorList>
            <consortium name="Ensembl"/>
        </authorList>
    </citation>
    <scope>IDENTIFICATION</scope>
</reference>
<dbReference type="GO" id="GO:0005739">
    <property type="term" value="C:mitochondrion"/>
    <property type="evidence" value="ECO:0007669"/>
    <property type="project" value="Ensembl"/>
</dbReference>
<dbReference type="InterPro" id="IPR020133">
    <property type="entry name" value="DEPP"/>
</dbReference>
<dbReference type="GeneID" id="103745024"/>
<dbReference type="GeneTree" id="ENSGT00390000017909"/>
<keyword evidence="3" id="KW-1185">Reference proteome</keyword>
<protein>
    <submittedName>
        <fullName evidence="2">DEPP1 autophagy regulator</fullName>
    </submittedName>
</protein>
<reference evidence="2" key="1">
    <citation type="submission" date="2025-08" db="UniProtKB">
        <authorList>
            <consortium name="Ensembl"/>
        </authorList>
    </citation>
    <scope>IDENTIFICATION</scope>
</reference>
<feature type="compositionally biased region" description="Basic and acidic residues" evidence="1">
    <location>
        <begin position="113"/>
        <end position="122"/>
    </location>
</feature>
<dbReference type="GO" id="GO:0010506">
    <property type="term" value="P:regulation of autophagy"/>
    <property type="evidence" value="ECO:0007669"/>
    <property type="project" value="Ensembl"/>
</dbReference>
<dbReference type="Proteomes" id="UP000694381">
    <property type="component" value="Unassembled WGS sequence"/>
</dbReference>
<dbReference type="Pfam" id="PF15343">
    <property type="entry name" value="DEPP"/>
    <property type="match status" value="1"/>
</dbReference>
<dbReference type="KEGG" id="ngi:103745024"/>
<dbReference type="PANTHER" id="PTHR15426:SF6">
    <property type="entry name" value="PROTEIN DEPP1"/>
    <property type="match status" value="1"/>
</dbReference>
<organism evidence="2 3">
    <name type="scientific">Nannospalax galili</name>
    <name type="common">Northern Israeli blind subterranean mole rat</name>
    <name type="synonym">Spalax galili</name>
    <dbReference type="NCBI Taxonomy" id="1026970"/>
    <lineage>
        <taxon>Eukaryota</taxon>
        <taxon>Metazoa</taxon>
        <taxon>Chordata</taxon>
        <taxon>Craniata</taxon>
        <taxon>Vertebrata</taxon>
        <taxon>Euteleostomi</taxon>
        <taxon>Mammalia</taxon>
        <taxon>Eutheria</taxon>
        <taxon>Euarchontoglires</taxon>
        <taxon>Glires</taxon>
        <taxon>Rodentia</taxon>
        <taxon>Myomorpha</taxon>
        <taxon>Muroidea</taxon>
        <taxon>Spalacidae</taxon>
        <taxon>Spalacinae</taxon>
        <taxon>Nannospalax</taxon>
    </lineage>
</organism>
<proteinExistence type="predicted"/>
<evidence type="ECO:0000313" key="2">
    <source>
        <dbReference type="Ensembl" id="ENSNGAP00000012294.1"/>
    </source>
</evidence>
<dbReference type="GO" id="GO:0005777">
    <property type="term" value="C:peroxisome"/>
    <property type="evidence" value="ECO:0007669"/>
    <property type="project" value="Ensembl"/>
</dbReference>
<dbReference type="Ensembl" id="ENSNGAT00000017851.1">
    <property type="protein sequence ID" value="ENSNGAP00000012294.1"/>
    <property type="gene ID" value="ENSNGAG00000014211.1"/>
</dbReference>
<dbReference type="OMA" id="PHRQMDS"/>
<feature type="region of interest" description="Disordered" evidence="1">
    <location>
        <begin position="1"/>
        <end position="106"/>
    </location>
</feature>
<dbReference type="RefSeq" id="XP_008845145.1">
    <property type="nucleotide sequence ID" value="XM_008846923.3"/>
</dbReference>
<dbReference type="OrthoDB" id="9976881at2759"/>
<sequence>MRSRLLLSVAHMPTIRETSEETSPGGPGQESPNSPSLDDYVKSICQLAQPTPVLDKATVRSQSNRPHRPARITEKRPQAKSPGDSKPCSGGWQPTLPSAGTHDPLDWLFGESREQQANRRDNGTCPSDGYWSMHKQMDKNRKRLCEAGMPERFLAGQSQNRHQTSNLKSWTSRKLCPASASAHSSRPCSILRSLYLHLPVIHEL</sequence>
<name>A0A8C6R311_NANGA</name>
<evidence type="ECO:0000313" key="3">
    <source>
        <dbReference type="Proteomes" id="UP000694381"/>
    </source>
</evidence>
<gene>
    <name evidence="2" type="primary">Depp1</name>
</gene>
<feature type="region of interest" description="Disordered" evidence="1">
    <location>
        <begin position="113"/>
        <end position="132"/>
    </location>
</feature>
<evidence type="ECO:0000256" key="1">
    <source>
        <dbReference type="SAM" id="MobiDB-lite"/>
    </source>
</evidence>
<dbReference type="AlphaFoldDB" id="A0A8C6R311"/>